<dbReference type="InterPro" id="IPR027417">
    <property type="entry name" value="P-loop_NTPase"/>
</dbReference>
<dbReference type="Proteomes" id="UP000676601">
    <property type="component" value="Unassembled WGS sequence"/>
</dbReference>
<accession>A0ABQ4LN91</accession>
<keyword evidence="6" id="KW-1185">Reference proteome</keyword>
<dbReference type="Gene3D" id="1.10.287.510">
    <property type="entry name" value="Helix hairpin bin"/>
    <property type="match status" value="1"/>
</dbReference>
<proteinExistence type="inferred from homology"/>
<comment type="caution">
    <text evidence="5">The sequence shown here is derived from an EMBL/GenBank/DDBJ whole genome shotgun (WGS) entry which is preliminary data.</text>
</comment>
<dbReference type="RefSeq" id="WP_212985977.1">
    <property type="nucleotide sequence ID" value="NZ_BORU01000005.1"/>
</dbReference>
<feature type="coiled-coil region" evidence="4">
    <location>
        <begin position="327"/>
        <end position="383"/>
    </location>
</feature>
<protein>
    <recommendedName>
        <fullName evidence="3">Nuclease SbcCD subunit C</fullName>
    </recommendedName>
</protein>
<organism evidence="5 6">
    <name type="scientific">Paenibacillus cineris</name>
    <dbReference type="NCBI Taxonomy" id="237530"/>
    <lineage>
        <taxon>Bacteria</taxon>
        <taxon>Bacillati</taxon>
        <taxon>Bacillota</taxon>
        <taxon>Bacilli</taxon>
        <taxon>Bacillales</taxon>
        <taxon>Paenibacillaceae</taxon>
        <taxon>Paenibacillus</taxon>
    </lineage>
</organism>
<sequence length="530" mass="59549">MAKHFRFIRQDLVNFAGLQGNTLVEYGDITKLSGKNGEGKTSIGTGPVWTFYGTDINGSKYNPSPTTYEFDRVYAALSLEVDGEQVEFAREIDQKGKNAFFINSVPAKAKEYEEAVAALFDKEDFLAMYNPVFFFTQHWTKQREQILKYSVPPAKNEVLKEMSRTSPDEKAKDIKLNPAASKLDELMKKHSLDDLQKIHGGTGGQKSKLEKQYIAAQSRTKTLQEQLQQTSPKGGASIDLVAAQTDIAKLDAHIAEIKESMSGADENNRKINALDARIKYCMAQRELKKAQFPTLQNEPIADTCRVCKQPLQGDAVEAAKADKTRRITEFKDEFDAIVSERKELEVERASLEYIDVSEKLDEVRRLQEARQSLVDSIREAERRQLLAEQIEQARADEAATLTSLKESIFILDSIKAYRAKEAELQAAKVQSLFTRLQIRLFKFVKSSGEYEPDFSIQMDGKDYVSLSVGEKITAGLELIEVLHKQSGLIVPTFIDGIGEYTGDIVVYDQVITARAVKGQELKIESEIAVR</sequence>
<evidence type="ECO:0000256" key="1">
    <source>
        <dbReference type="ARBA" id="ARBA00006930"/>
    </source>
</evidence>
<evidence type="ECO:0000313" key="5">
    <source>
        <dbReference type="EMBL" id="GIO57959.1"/>
    </source>
</evidence>
<evidence type="ECO:0000256" key="4">
    <source>
        <dbReference type="SAM" id="Coils"/>
    </source>
</evidence>
<dbReference type="EMBL" id="BORU01000005">
    <property type="protein sequence ID" value="GIO57959.1"/>
    <property type="molecule type" value="Genomic_DNA"/>
</dbReference>
<evidence type="ECO:0000256" key="2">
    <source>
        <dbReference type="ARBA" id="ARBA00011322"/>
    </source>
</evidence>
<gene>
    <name evidence="5" type="ORF">J21TS7_62770</name>
</gene>
<comment type="similarity">
    <text evidence="1">Belongs to the SMC family. SbcC subfamily.</text>
</comment>
<evidence type="ECO:0000256" key="3">
    <source>
        <dbReference type="ARBA" id="ARBA00013368"/>
    </source>
</evidence>
<reference evidence="5 6" key="1">
    <citation type="submission" date="2021-03" db="EMBL/GenBank/DDBJ databases">
        <title>Antimicrobial resistance genes in bacteria isolated from Japanese honey, and their potential for conferring macrolide and lincosamide resistance in the American foulbrood pathogen Paenibacillus larvae.</title>
        <authorList>
            <person name="Okamoto M."/>
            <person name="Kumagai M."/>
            <person name="Kanamori H."/>
            <person name="Takamatsu D."/>
        </authorList>
    </citation>
    <scope>NUCLEOTIDE SEQUENCE [LARGE SCALE GENOMIC DNA]</scope>
    <source>
        <strain evidence="5 6">J21TS7</strain>
    </source>
</reference>
<keyword evidence="4" id="KW-0175">Coiled coil</keyword>
<name>A0ABQ4LN91_9BACL</name>
<dbReference type="PANTHER" id="PTHR32114">
    <property type="entry name" value="ABC TRANSPORTER ABCH.3"/>
    <property type="match status" value="1"/>
</dbReference>
<dbReference type="PANTHER" id="PTHR32114:SF2">
    <property type="entry name" value="ABC TRANSPORTER ABCH.3"/>
    <property type="match status" value="1"/>
</dbReference>
<evidence type="ECO:0000313" key="6">
    <source>
        <dbReference type="Proteomes" id="UP000676601"/>
    </source>
</evidence>
<dbReference type="SUPFAM" id="SSF75712">
    <property type="entry name" value="Rad50 coiled-coil Zn hook"/>
    <property type="match status" value="1"/>
</dbReference>
<dbReference type="Gene3D" id="3.40.50.300">
    <property type="entry name" value="P-loop containing nucleotide triphosphate hydrolases"/>
    <property type="match status" value="1"/>
</dbReference>
<comment type="subunit">
    <text evidence="2">Heterodimer of SbcC and SbcD.</text>
</comment>